<dbReference type="EMBL" id="NJEU01000285">
    <property type="protein sequence ID" value="PHH77093.1"/>
    <property type="molecule type" value="Genomic_DNA"/>
</dbReference>
<comment type="caution">
    <text evidence="1">The sequence shown here is derived from an EMBL/GenBank/DDBJ whole genome shotgun (WGS) entry which is preliminary data.</text>
</comment>
<gene>
    <name evidence="1" type="ORF">CDD82_3670</name>
</gene>
<reference evidence="1 2" key="1">
    <citation type="submission" date="2017-06" db="EMBL/GenBank/DDBJ databases">
        <title>Ant-infecting Ophiocordyceps genomes reveal a high diversity of potential behavioral manipulation genes and a possible major role for enterotoxins.</title>
        <authorList>
            <person name="De Bekker C."/>
            <person name="Evans H.C."/>
            <person name="Brachmann A."/>
            <person name="Hughes D.P."/>
        </authorList>
    </citation>
    <scope>NUCLEOTIDE SEQUENCE [LARGE SCALE GENOMIC DNA]</scope>
    <source>
        <strain evidence="1 2">1348a</strain>
    </source>
</reference>
<organism evidence="1 2">
    <name type="scientific">Ophiocordyceps australis</name>
    <dbReference type="NCBI Taxonomy" id="1399860"/>
    <lineage>
        <taxon>Eukaryota</taxon>
        <taxon>Fungi</taxon>
        <taxon>Dikarya</taxon>
        <taxon>Ascomycota</taxon>
        <taxon>Pezizomycotina</taxon>
        <taxon>Sordariomycetes</taxon>
        <taxon>Hypocreomycetidae</taxon>
        <taxon>Hypocreales</taxon>
        <taxon>Ophiocordycipitaceae</taxon>
        <taxon>Ophiocordyceps</taxon>
    </lineage>
</organism>
<accession>A0A2C5ZB42</accession>
<dbReference type="Proteomes" id="UP000224854">
    <property type="component" value="Unassembled WGS sequence"/>
</dbReference>
<proteinExistence type="predicted"/>
<protein>
    <submittedName>
        <fullName evidence="1">Uncharacterized protein</fullName>
    </submittedName>
</protein>
<keyword evidence="2" id="KW-1185">Reference proteome</keyword>
<sequence length="109" mass="12694">MVLDDRHLTRFDSGEAWYTERYWLQGAAFRGCVGTFCLLTTRLVQVKYKCCKATSVKNRLRSEMHYSRSPSWLRGHGAMSLIRQGEVVMEHLMRILATKFKAPFLHVVL</sequence>
<evidence type="ECO:0000313" key="2">
    <source>
        <dbReference type="Proteomes" id="UP000224854"/>
    </source>
</evidence>
<evidence type="ECO:0000313" key="1">
    <source>
        <dbReference type="EMBL" id="PHH77093.1"/>
    </source>
</evidence>
<name>A0A2C5ZB42_9HYPO</name>
<dbReference type="AlphaFoldDB" id="A0A2C5ZB42"/>